<dbReference type="Proteomes" id="UP001075354">
    <property type="component" value="Chromosome 6"/>
</dbReference>
<comment type="caution">
    <text evidence="1">The sequence shown here is derived from an EMBL/GenBank/DDBJ whole genome shotgun (WGS) entry which is preliminary data.</text>
</comment>
<evidence type="ECO:0000313" key="2">
    <source>
        <dbReference type="Proteomes" id="UP001075354"/>
    </source>
</evidence>
<dbReference type="EMBL" id="JAPTSV010000006">
    <property type="protein sequence ID" value="KAJ1527116.1"/>
    <property type="molecule type" value="Genomic_DNA"/>
</dbReference>
<accession>A0AAV7XUH1</accession>
<organism evidence="1 2">
    <name type="scientific">Megalurothrips usitatus</name>
    <name type="common">bean blossom thrips</name>
    <dbReference type="NCBI Taxonomy" id="439358"/>
    <lineage>
        <taxon>Eukaryota</taxon>
        <taxon>Metazoa</taxon>
        <taxon>Ecdysozoa</taxon>
        <taxon>Arthropoda</taxon>
        <taxon>Hexapoda</taxon>
        <taxon>Insecta</taxon>
        <taxon>Pterygota</taxon>
        <taxon>Neoptera</taxon>
        <taxon>Paraneoptera</taxon>
        <taxon>Thysanoptera</taxon>
        <taxon>Terebrantia</taxon>
        <taxon>Thripoidea</taxon>
        <taxon>Thripidae</taxon>
        <taxon>Megalurothrips</taxon>
    </lineage>
</organism>
<gene>
    <name evidence="1" type="ORF">ONE63_008651</name>
</gene>
<reference evidence="1" key="1">
    <citation type="submission" date="2022-12" db="EMBL/GenBank/DDBJ databases">
        <title>Chromosome-level genome assembly of the bean flower thrips Megalurothrips usitatus.</title>
        <authorList>
            <person name="Ma L."/>
            <person name="Liu Q."/>
            <person name="Li H."/>
            <person name="Cai W."/>
        </authorList>
    </citation>
    <scope>NUCLEOTIDE SEQUENCE</scope>
    <source>
        <strain evidence="1">Cailab_2022a</strain>
    </source>
</reference>
<dbReference type="AlphaFoldDB" id="A0AAV7XUH1"/>
<proteinExistence type="predicted"/>
<keyword evidence="2" id="KW-1185">Reference proteome</keyword>
<sequence>MLAPAARATARAAQRAAQPSRSISSYTDIVASPPTVRISFGEKVCHGILLAVGILGYPLYATSKVAAARREEYAGLEIPENWASYDPSTNLKK</sequence>
<evidence type="ECO:0000313" key="1">
    <source>
        <dbReference type="EMBL" id="KAJ1527116.1"/>
    </source>
</evidence>
<protein>
    <submittedName>
        <fullName evidence="1">Uncharacterized protein</fullName>
    </submittedName>
</protein>
<name>A0AAV7XUH1_9NEOP</name>